<evidence type="ECO:0000313" key="2">
    <source>
        <dbReference type="WBParaSite" id="Pan_g14176.t1"/>
    </source>
</evidence>
<proteinExistence type="predicted"/>
<reference evidence="1" key="1">
    <citation type="journal article" date="2013" name="Genetics">
        <title>The draft genome and transcriptome of Panagrellus redivivus are shaped by the harsh demands of a free-living lifestyle.</title>
        <authorList>
            <person name="Srinivasan J."/>
            <person name="Dillman A.R."/>
            <person name="Macchietto M.G."/>
            <person name="Heikkinen L."/>
            <person name="Lakso M."/>
            <person name="Fracchia K.M."/>
            <person name="Antoshechkin I."/>
            <person name="Mortazavi A."/>
            <person name="Wong G."/>
            <person name="Sternberg P.W."/>
        </authorList>
    </citation>
    <scope>NUCLEOTIDE SEQUENCE [LARGE SCALE GENOMIC DNA]</scope>
    <source>
        <strain evidence="1">MT8872</strain>
    </source>
</reference>
<sequence length="253" mass="28456">MPYPIAKLAYGLRHRLAELATPAERYYLQIAAGNKSVCPPKIQIIVSSPLCSIIQYADGGIMLTHGYNYEQIAVNQQDKPLTFCTSLCLSCIATPQSIAEELFHNVVFDIRRLHLMNCTFTSDYFNSLSAKLTLVNVQAVAFTSCALQSLNLVNVASVFPHLQFLRINDVVSPSWLSDIVPFHQKLNVLKIVGHGTAFNLDTDQLVKFLNAQNPNFQLELFVYGSNHEPLFQLVRRTGTKILSDDMSYCYRFT</sequence>
<dbReference type="AlphaFoldDB" id="A0A7E4UY06"/>
<keyword evidence="1" id="KW-1185">Reference proteome</keyword>
<reference evidence="2" key="2">
    <citation type="submission" date="2020-10" db="UniProtKB">
        <authorList>
            <consortium name="WormBaseParasite"/>
        </authorList>
    </citation>
    <scope>IDENTIFICATION</scope>
</reference>
<dbReference type="Proteomes" id="UP000492821">
    <property type="component" value="Unassembled WGS sequence"/>
</dbReference>
<organism evidence="1 2">
    <name type="scientific">Panagrellus redivivus</name>
    <name type="common">Microworm</name>
    <dbReference type="NCBI Taxonomy" id="6233"/>
    <lineage>
        <taxon>Eukaryota</taxon>
        <taxon>Metazoa</taxon>
        <taxon>Ecdysozoa</taxon>
        <taxon>Nematoda</taxon>
        <taxon>Chromadorea</taxon>
        <taxon>Rhabditida</taxon>
        <taxon>Tylenchina</taxon>
        <taxon>Panagrolaimomorpha</taxon>
        <taxon>Panagrolaimoidea</taxon>
        <taxon>Panagrolaimidae</taxon>
        <taxon>Panagrellus</taxon>
    </lineage>
</organism>
<dbReference type="WBParaSite" id="Pan_g14176.t1">
    <property type="protein sequence ID" value="Pan_g14176.t1"/>
    <property type="gene ID" value="Pan_g14176"/>
</dbReference>
<accession>A0A7E4UY06</accession>
<name>A0A7E4UY06_PANRE</name>
<protein>
    <submittedName>
        <fullName evidence="2">F-box domain-containing protein</fullName>
    </submittedName>
</protein>
<evidence type="ECO:0000313" key="1">
    <source>
        <dbReference type="Proteomes" id="UP000492821"/>
    </source>
</evidence>